<accession>A0ABW5QTN2</accession>
<dbReference type="EMBL" id="JBHUMY010000006">
    <property type="protein sequence ID" value="MFD2659651.1"/>
    <property type="molecule type" value="Genomic_DNA"/>
</dbReference>
<reference evidence="2" key="1">
    <citation type="journal article" date="2019" name="Int. J. Syst. Evol. Microbiol.">
        <title>The Global Catalogue of Microorganisms (GCM) 10K type strain sequencing project: providing services to taxonomists for standard genome sequencing and annotation.</title>
        <authorList>
            <consortium name="The Broad Institute Genomics Platform"/>
            <consortium name="The Broad Institute Genome Sequencing Center for Infectious Disease"/>
            <person name="Wu L."/>
            <person name="Ma J."/>
        </authorList>
    </citation>
    <scope>NUCLEOTIDE SEQUENCE [LARGE SCALE GENOMIC DNA]</scope>
    <source>
        <strain evidence="2">TISTR 1827</strain>
    </source>
</reference>
<dbReference type="InterPro" id="IPR023393">
    <property type="entry name" value="START-like_dom_sf"/>
</dbReference>
<protein>
    <recommendedName>
        <fullName evidence="3">Polyketide cyclase</fullName>
    </recommendedName>
</protein>
<keyword evidence="2" id="KW-1185">Reference proteome</keyword>
<organism evidence="1 2">
    <name type="scientific">Paenibacillus thailandensis</name>
    <dbReference type="NCBI Taxonomy" id="393250"/>
    <lineage>
        <taxon>Bacteria</taxon>
        <taxon>Bacillati</taxon>
        <taxon>Bacillota</taxon>
        <taxon>Bacilli</taxon>
        <taxon>Bacillales</taxon>
        <taxon>Paenibacillaceae</taxon>
        <taxon>Paenibacillus</taxon>
    </lineage>
</organism>
<proteinExistence type="predicted"/>
<dbReference type="Gene3D" id="3.30.530.20">
    <property type="match status" value="1"/>
</dbReference>
<gene>
    <name evidence="1" type="ORF">ACFSW5_05150</name>
</gene>
<comment type="caution">
    <text evidence="1">The sequence shown here is derived from an EMBL/GenBank/DDBJ whole genome shotgun (WGS) entry which is preliminary data.</text>
</comment>
<sequence length="166" mass="19120">MYTYNEEWFDCTPQAAFELANQVELWPKRLSHYRTIRFREGSSNAMGGIVEMAAVRSFRRLHWPVRWVSDMKADPAALLIQYRHVEGVTRGMDVEWRFEAWGAGTKVSIVHRWDKPPIGRRLAADRIGKHFVHFIAGQTLQGLKTAAESTISREAGYTRWASIGQL</sequence>
<dbReference type="RefSeq" id="WP_379270341.1">
    <property type="nucleotide sequence ID" value="NZ_JBHUGT010000023.1"/>
</dbReference>
<evidence type="ECO:0008006" key="3">
    <source>
        <dbReference type="Google" id="ProtNLM"/>
    </source>
</evidence>
<evidence type="ECO:0000313" key="1">
    <source>
        <dbReference type="EMBL" id="MFD2659651.1"/>
    </source>
</evidence>
<dbReference type="SUPFAM" id="SSF55961">
    <property type="entry name" value="Bet v1-like"/>
    <property type="match status" value="1"/>
</dbReference>
<name>A0ABW5QTN2_9BACL</name>
<dbReference type="Proteomes" id="UP001597493">
    <property type="component" value="Unassembled WGS sequence"/>
</dbReference>
<evidence type="ECO:0000313" key="2">
    <source>
        <dbReference type="Proteomes" id="UP001597493"/>
    </source>
</evidence>